<protein>
    <recommendedName>
        <fullName evidence="4">ATP-grasp ribosomal peptide maturase</fullName>
    </recommendedName>
</protein>
<evidence type="ECO:0008006" key="4">
    <source>
        <dbReference type="Google" id="ProtNLM"/>
    </source>
</evidence>
<organism evidence="2 3">
    <name type="scientific">Streptomyces viridosporus T7A</name>
    <dbReference type="NCBI Taxonomy" id="665577"/>
    <lineage>
        <taxon>Bacteria</taxon>
        <taxon>Bacillati</taxon>
        <taxon>Actinomycetota</taxon>
        <taxon>Actinomycetes</taxon>
        <taxon>Kitasatosporales</taxon>
        <taxon>Streptomycetaceae</taxon>
        <taxon>Streptomyces</taxon>
    </lineage>
</organism>
<evidence type="ECO:0000256" key="1">
    <source>
        <dbReference type="SAM" id="MobiDB-lite"/>
    </source>
</evidence>
<feature type="compositionally biased region" description="Low complexity" evidence="1">
    <location>
        <begin position="1"/>
        <end position="10"/>
    </location>
</feature>
<dbReference type="Gene3D" id="3.30.470.20">
    <property type="entry name" value="ATP-grasp fold, B domain"/>
    <property type="match status" value="1"/>
</dbReference>
<reference evidence="2 3" key="1">
    <citation type="submission" date="2017-09" db="EMBL/GenBank/DDBJ databases">
        <authorList>
            <person name="Lee N."/>
            <person name="Cho B.-K."/>
        </authorList>
    </citation>
    <scope>NUCLEOTIDE SEQUENCE [LARGE SCALE GENOMIC DNA]</scope>
    <source>
        <strain evidence="2 3">ATCC 39115</strain>
    </source>
</reference>
<dbReference type="PANTHER" id="PTHR21621">
    <property type="entry name" value="RIBOSOMAL PROTEIN S6 MODIFICATION PROTEIN"/>
    <property type="match status" value="1"/>
</dbReference>
<evidence type="ECO:0000313" key="3">
    <source>
        <dbReference type="Proteomes" id="UP000327143"/>
    </source>
</evidence>
<gene>
    <name evidence="2" type="ORF">CP969_03005</name>
</gene>
<keyword evidence="3" id="KW-1185">Reference proteome</keyword>
<evidence type="ECO:0000313" key="2">
    <source>
        <dbReference type="EMBL" id="QEU83781.1"/>
    </source>
</evidence>
<dbReference type="EMBL" id="CP023700">
    <property type="protein sequence ID" value="QEU83781.1"/>
    <property type="molecule type" value="Genomic_DNA"/>
</dbReference>
<sequence>MSPATTAPPATESPMPADRNTPSDQENVPLLLQGDRFEDTFRQSSVDYQRRFRAQLRTLPSHLPEPALVTFTSAHDAEIDRLSLELGLQGYPLYRIDADDCADHRLVLDPDAGTMCIDGLLVRPELLWIRHFMPNAIMVNGSAVVSRYIRDQWTAVLEIVREWPTTHINPPASRRASRLAQLRQAAALGIRVPDTVLASSAEEAAAALTCPPTELIAKVAGDHFVQHEPGQVTGVFPRRVPAAASATEPVPLLFQRYVPHDREVRVFNVGDELFAYEVRKSDPRDVWAQPEAVAVTAVDVPDRLAEPVTTLLGCTRYAFSGFDFLITPDGTPVFLECNANGDWTWFERGAGDDRVSRAALHYFTTHPALSPTAVRDFRG</sequence>
<dbReference type="SUPFAM" id="SSF56059">
    <property type="entry name" value="Glutathione synthetase ATP-binding domain-like"/>
    <property type="match status" value="1"/>
</dbReference>
<name>A0ABX6A7Q5_STRVD</name>
<dbReference type="PANTHER" id="PTHR21621:SF0">
    <property type="entry name" value="BETA-CITRYLGLUTAMATE SYNTHASE B-RELATED"/>
    <property type="match status" value="1"/>
</dbReference>
<proteinExistence type="predicted"/>
<dbReference type="Proteomes" id="UP000327143">
    <property type="component" value="Chromosome"/>
</dbReference>
<feature type="region of interest" description="Disordered" evidence="1">
    <location>
        <begin position="1"/>
        <end position="27"/>
    </location>
</feature>
<accession>A0ABX6A7Q5</accession>